<dbReference type="RefSeq" id="WP_213235392.1">
    <property type="nucleotide sequence ID" value="NZ_JAHBCL010000003.1"/>
</dbReference>
<proteinExistence type="predicted"/>
<dbReference type="Pfam" id="PF03885">
    <property type="entry name" value="DUF327"/>
    <property type="match status" value="1"/>
</dbReference>
<reference evidence="2 3" key="1">
    <citation type="submission" date="2021-05" db="EMBL/GenBank/DDBJ databases">
        <title>Fusibacter ferrireducens sp. nov., an anaerobic, sulfur- and Fe-reducing bacterium isolated from the mangrove sediment.</title>
        <authorList>
            <person name="Qiu D."/>
        </authorList>
    </citation>
    <scope>NUCLEOTIDE SEQUENCE [LARGE SCALE GENOMIC DNA]</scope>
    <source>
        <strain evidence="2 3">DSM 12116</strain>
    </source>
</reference>
<dbReference type="Gene3D" id="1.20.120.490">
    <property type="entry name" value="Hypothetical protein TM1646-like domain"/>
    <property type="match status" value="1"/>
</dbReference>
<dbReference type="InterPro" id="IPR024042">
    <property type="entry name" value="TM1646-like_dom_sf"/>
</dbReference>
<keyword evidence="3" id="KW-1185">Reference proteome</keyword>
<dbReference type="EMBL" id="JAHBCL010000003">
    <property type="protein sequence ID" value="MBS7525609.1"/>
    <property type="molecule type" value="Genomic_DNA"/>
</dbReference>
<accession>A0ABS5PKB2</accession>
<comment type="caution">
    <text evidence="2">The sequence shown here is derived from an EMBL/GenBank/DDBJ whole genome shotgun (WGS) entry which is preliminary data.</text>
</comment>
<organism evidence="2 3">
    <name type="scientific">Fusibacter paucivorans</name>
    <dbReference type="NCBI Taxonomy" id="76009"/>
    <lineage>
        <taxon>Bacteria</taxon>
        <taxon>Bacillati</taxon>
        <taxon>Bacillota</taxon>
        <taxon>Clostridia</taxon>
        <taxon>Eubacteriales</taxon>
        <taxon>Eubacteriales Family XII. Incertae Sedis</taxon>
        <taxon>Fusibacter</taxon>
    </lineage>
</organism>
<name>A0ABS5PKB2_9FIRM</name>
<dbReference type="SUPFAM" id="SSF158397">
    <property type="entry name" value="TM1646-like"/>
    <property type="match status" value="1"/>
</dbReference>
<dbReference type="Proteomes" id="UP000746471">
    <property type="component" value="Unassembled WGS sequence"/>
</dbReference>
<evidence type="ECO:0000256" key="1">
    <source>
        <dbReference type="SAM" id="MobiDB-lite"/>
    </source>
</evidence>
<dbReference type="InterPro" id="IPR005585">
    <property type="entry name" value="DUF327"/>
</dbReference>
<evidence type="ECO:0000313" key="3">
    <source>
        <dbReference type="Proteomes" id="UP000746471"/>
    </source>
</evidence>
<protein>
    <submittedName>
        <fullName evidence="2">YaaR family protein</fullName>
    </submittedName>
</protein>
<evidence type="ECO:0000313" key="2">
    <source>
        <dbReference type="EMBL" id="MBS7525609.1"/>
    </source>
</evidence>
<feature type="compositionally biased region" description="Low complexity" evidence="1">
    <location>
        <begin position="1"/>
        <end position="16"/>
    </location>
</feature>
<feature type="region of interest" description="Disordered" evidence="1">
    <location>
        <begin position="1"/>
        <end position="24"/>
    </location>
</feature>
<sequence>MKVNKSSKTGSASKSKAPVKKEATEVPRVSFTEILAIKDYQEQKDALQKVLDEIDSRGQLLIENRTVENLYAYKEMIKTFVDEVVNNGYEVKERRSFSRGGRSKVMRTVSEIDAKLVELTNLIIKREHKEINVLKKVGEIRGLLINLMI</sequence>
<gene>
    <name evidence="2" type="ORF">KHM83_02850</name>
</gene>